<evidence type="ECO:0000256" key="3">
    <source>
        <dbReference type="ARBA" id="ARBA00023015"/>
    </source>
</evidence>
<keyword evidence="3" id="KW-0805">Transcription regulation</keyword>
<evidence type="ECO:0000256" key="5">
    <source>
        <dbReference type="ARBA" id="ARBA00023163"/>
    </source>
</evidence>
<dbReference type="PANTHER" id="PTHR45967">
    <property type="entry name" value="G-BOX-BINDING FACTOR 3-RELATED"/>
    <property type="match status" value="1"/>
</dbReference>
<dbReference type="GO" id="GO:0005634">
    <property type="term" value="C:nucleus"/>
    <property type="evidence" value="ECO:0007669"/>
    <property type="project" value="UniProtKB-SubCell"/>
</dbReference>
<keyword evidence="10" id="KW-1185">Reference proteome</keyword>
<comment type="subcellular location">
    <subcellularLocation>
        <location evidence="1">Nucleus</location>
    </subcellularLocation>
</comment>
<keyword evidence="5" id="KW-0804">Transcription</keyword>
<dbReference type="AlphaFoldDB" id="A0A314KT90"/>
<keyword evidence="6" id="KW-0539">Nucleus</keyword>
<dbReference type="InterPro" id="IPR004827">
    <property type="entry name" value="bZIP"/>
</dbReference>
<reference evidence="9" key="1">
    <citation type="submission" date="2016-11" db="EMBL/GenBank/DDBJ databases">
        <title>The genome of Nicotiana attenuata.</title>
        <authorList>
            <person name="Xu S."/>
            <person name="Brockmoeller T."/>
            <person name="Gaquerel E."/>
            <person name="Navarro A."/>
            <person name="Kuhl H."/>
            <person name="Gase K."/>
            <person name="Ling Z."/>
            <person name="Zhou W."/>
            <person name="Kreitzer C."/>
            <person name="Stanke M."/>
            <person name="Tang H."/>
            <person name="Lyons E."/>
            <person name="Pandey P."/>
            <person name="Pandey S.P."/>
            <person name="Timmermann B."/>
            <person name="Baldwin I.T."/>
        </authorList>
    </citation>
    <scope>NUCLEOTIDE SEQUENCE [LARGE SCALE GENOMIC DNA]</scope>
    <source>
        <strain evidence="9">UT</strain>
    </source>
</reference>
<protein>
    <recommendedName>
        <fullName evidence="8">BZIP domain-containing protein</fullName>
    </recommendedName>
</protein>
<feature type="compositionally biased region" description="Basic and acidic residues" evidence="7">
    <location>
        <begin position="465"/>
        <end position="480"/>
    </location>
</feature>
<evidence type="ECO:0000256" key="1">
    <source>
        <dbReference type="ARBA" id="ARBA00004123"/>
    </source>
</evidence>
<dbReference type="Proteomes" id="UP000187609">
    <property type="component" value="Unassembled WGS sequence"/>
</dbReference>
<gene>
    <name evidence="9" type="ORF">A4A49_08186</name>
</gene>
<sequence>MNMNTKQVEESTPPCTAEEGRFSGGGDGEDEAVECELEAAQTLACLAGCSKVEESTPPCTAEEGRFSGGGDGEDEAVECELEAAQTLACLAGCSKGQAIAMPPEQESELKTSPRHALKYLRVASRRSRQNLTEEEREERRLSRVLANRESARQTIRRRQAMYEELTKKEADLALENENLKKTKELAAKEYESLKNENTNLRIQVAKIEKAEVEETDCGSKSKPVQISSTSTAPTPTPTPSTIPASLFNQSPITPFFWPSIVQPFNGILLQCGSQNISDITSVLPLPTSVELNSINRQESSTPGNPLFVLPLPCLIPFHPQSSNLFLPWSSTLTDKHTETSSVHQRSTSYLNTENNRAAIAAKTDAPESVKATQRDFLHEAELRFPPEGGASKRIWQPSSSHIQLGTSERVSSQQDNAPDIRAVSCTVGHVTDTSEKTSQECITSSSKNPVDAHATAEARKRRKELLKLRSQHSDQFGRHH</sequence>
<feature type="region of interest" description="Disordered" evidence="7">
    <location>
        <begin position="1"/>
        <end position="29"/>
    </location>
</feature>
<accession>A0A314KT90</accession>
<dbReference type="GO" id="GO:0003700">
    <property type="term" value="F:DNA-binding transcription factor activity"/>
    <property type="evidence" value="ECO:0007669"/>
    <property type="project" value="InterPro"/>
</dbReference>
<feature type="region of interest" description="Disordered" evidence="7">
    <location>
        <begin position="432"/>
        <end position="480"/>
    </location>
</feature>
<dbReference type="PANTHER" id="PTHR45967:SF28">
    <property type="entry name" value="BASIC-LEUCINE ZIPPER (BZIP) TRANSCRIPTION FACTOR FAMILY PROTEIN"/>
    <property type="match status" value="1"/>
</dbReference>
<dbReference type="EMBL" id="MJEQ01001062">
    <property type="protein sequence ID" value="OIT32435.1"/>
    <property type="molecule type" value="Genomic_DNA"/>
</dbReference>
<dbReference type="Gramene" id="OIT32435">
    <property type="protein sequence ID" value="OIT32435"/>
    <property type="gene ID" value="A4A49_08186"/>
</dbReference>
<evidence type="ECO:0000256" key="4">
    <source>
        <dbReference type="ARBA" id="ARBA00023125"/>
    </source>
</evidence>
<comment type="similarity">
    <text evidence="2">Belongs to the bZIP family.</text>
</comment>
<dbReference type="InterPro" id="IPR044827">
    <property type="entry name" value="GBF-like"/>
</dbReference>
<feature type="compositionally biased region" description="Polar residues" evidence="7">
    <location>
        <begin position="439"/>
        <end position="448"/>
    </location>
</feature>
<name>A0A314KT90_NICAT</name>
<feature type="region of interest" description="Disordered" evidence="7">
    <location>
        <begin position="53"/>
        <end position="73"/>
    </location>
</feature>
<dbReference type="PROSITE" id="PS50217">
    <property type="entry name" value="BZIP"/>
    <property type="match status" value="1"/>
</dbReference>
<dbReference type="SMR" id="A0A314KT90"/>
<evidence type="ECO:0000256" key="6">
    <source>
        <dbReference type="ARBA" id="ARBA00023242"/>
    </source>
</evidence>
<dbReference type="InterPro" id="IPR045314">
    <property type="entry name" value="bZIP_plant_GBF1"/>
</dbReference>
<proteinExistence type="inferred from homology"/>
<feature type="domain" description="BZIP" evidence="8">
    <location>
        <begin position="137"/>
        <end position="200"/>
    </location>
</feature>
<dbReference type="GO" id="GO:0043565">
    <property type="term" value="F:sequence-specific DNA binding"/>
    <property type="evidence" value="ECO:0007669"/>
    <property type="project" value="InterPro"/>
</dbReference>
<organism evidence="9 10">
    <name type="scientific">Nicotiana attenuata</name>
    <name type="common">Coyote tobacco</name>
    <dbReference type="NCBI Taxonomy" id="49451"/>
    <lineage>
        <taxon>Eukaryota</taxon>
        <taxon>Viridiplantae</taxon>
        <taxon>Streptophyta</taxon>
        <taxon>Embryophyta</taxon>
        <taxon>Tracheophyta</taxon>
        <taxon>Spermatophyta</taxon>
        <taxon>Magnoliopsida</taxon>
        <taxon>eudicotyledons</taxon>
        <taxon>Gunneridae</taxon>
        <taxon>Pentapetalae</taxon>
        <taxon>asterids</taxon>
        <taxon>lamiids</taxon>
        <taxon>Solanales</taxon>
        <taxon>Solanaceae</taxon>
        <taxon>Nicotianoideae</taxon>
        <taxon>Nicotianeae</taxon>
        <taxon>Nicotiana</taxon>
    </lineage>
</organism>
<evidence type="ECO:0000259" key="8">
    <source>
        <dbReference type="PROSITE" id="PS50217"/>
    </source>
</evidence>
<dbReference type="CDD" id="cd14702">
    <property type="entry name" value="bZIP_plant_GBF1"/>
    <property type="match status" value="1"/>
</dbReference>
<feature type="region of interest" description="Disordered" evidence="7">
    <location>
        <begin position="212"/>
        <end position="238"/>
    </location>
</feature>
<dbReference type="SMART" id="SM00338">
    <property type="entry name" value="BRLZ"/>
    <property type="match status" value="1"/>
</dbReference>
<evidence type="ECO:0000256" key="7">
    <source>
        <dbReference type="SAM" id="MobiDB-lite"/>
    </source>
</evidence>
<comment type="caution">
    <text evidence="9">The sequence shown here is derived from an EMBL/GenBank/DDBJ whole genome shotgun (WGS) entry which is preliminary data.</text>
</comment>
<keyword evidence="4" id="KW-0238">DNA-binding</keyword>
<evidence type="ECO:0000256" key="2">
    <source>
        <dbReference type="ARBA" id="ARBA00007163"/>
    </source>
</evidence>
<evidence type="ECO:0000313" key="9">
    <source>
        <dbReference type="EMBL" id="OIT32435.1"/>
    </source>
</evidence>
<dbReference type="STRING" id="49451.A0A314KT90"/>
<evidence type="ECO:0000313" key="10">
    <source>
        <dbReference type="Proteomes" id="UP000187609"/>
    </source>
</evidence>